<comment type="caution">
    <text evidence="1">The sequence shown here is derived from an EMBL/GenBank/DDBJ whole genome shotgun (WGS) entry which is preliminary data.</text>
</comment>
<keyword evidence="2" id="KW-1185">Reference proteome</keyword>
<dbReference type="AlphaFoldDB" id="A0ABD1PDV7"/>
<organism evidence="1 2">
    <name type="scientific">Abeliophyllum distichum</name>
    <dbReference type="NCBI Taxonomy" id="126358"/>
    <lineage>
        <taxon>Eukaryota</taxon>
        <taxon>Viridiplantae</taxon>
        <taxon>Streptophyta</taxon>
        <taxon>Embryophyta</taxon>
        <taxon>Tracheophyta</taxon>
        <taxon>Spermatophyta</taxon>
        <taxon>Magnoliopsida</taxon>
        <taxon>eudicotyledons</taxon>
        <taxon>Gunneridae</taxon>
        <taxon>Pentapetalae</taxon>
        <taxon>asterids</taxon>
        <taxon>lamiids</taxon>
        <taxon>Lamiales</taxon>
        <taxon>Oleaceae</taxon>
        <taxon>Forsythieae</taxon>
        <taxon>Abeliophyllum</taxon>
    </lineage>
</organism>
<dbReference type="EMBL" id="JBFOLK010000014">
    <property type="protein sequence ID" value="KAL2462073.1"/>
    <property type="molecule type" value="Genomic_DNA"/>
</dbReference>
<name>A0ABD1PDV7_9LAMI</name>
<reference evidence="2" key="1">
    <citation type="submission" date="2024-07" db="EMBL/GenBank/DDBJ databases">
        <title>Two chromosome-level genome assemblies of Korean endemic species Abeliophyllum distichum and Forsythia ovata (Oleaceae).</title>
        <authorList>
            <person name="Jang H."/>
        </authorList>
    </citation>
    <scope>NUCLEOTIDE SEQUENCE [LARGE SCALE GENOMIC DNA]</scope>
</reference>
<protein>
    <submittedName>
        <fullName evidence="1">CCHC-type domain-containing protein</fullName>
    </submittedName>
</protein>
<evidence type="ECO:0000313" key="1">
    <source>
        <dbReference type="EMBL" id="KAL2462073.1"/>
    </source>
</evidence>
<sequence length="125" mass="13810">MIPRGPLDLLSLPTATRIHKRAADFIEGLQQVYLATHANLVIATNKYKKAADAHRRHVEFELPSHIRISNVFNVKHLVPYVSDSSSDDKVAGDLRSNLLDLKRDDGVEGPGFGLSGRDGILIMIL</sequence>
<proteinExistence type="predicted"/>
<evidence type="ECO:0000313" key="2">
    <source>
        <dbReference type="Proteomes" id="UP001604336"/>
    </source>
</evidence>
<accession>A0ABD1PDV7</accession>
<gene>
    <name evidence="1" type="ORF">Adt_45493</name>
</gene>
<dbReference type="Proteomes" id="UP001604336">
    <property type="component" value="Unassembled WGS sequence"/>
</dbReference>